<keyword evidence="10" id="KW-1185">Reference proteome</keyword>
<evidence type="ECO:0000256" key="1">
    <source>
        <dbReference type="ARBA" id="ARBA00005901"/>
    </source>
</evidence>
<dbReference type="SUPFAM" id="SSF160527">
    <property type="entry name" value="V-type ATPase subunit E-like"/>
    <property type="match status" value="1"/>
</dbReference>
<evidence type="ECO:0000313" key="9">
    <source>
        <dbReference type="EMBL" id="RZN62344.1"/>
    </source>
</evidence>
<keyword evidence="6" id="KW-1003">Cell membrane</keyword>
<keyword evidence="3 6" id="KW-0375">Hydrogen ion transport</keyword>
<reference evidence="9 11" key="2">
    <citation type="journal article" date="2019" name="Nat. Microbiol.">
        <title>Wide diversity of methane and short-chain alkane metabolisms in uncultured archaea.</title>
        <authorList>
            <person name="Borrel G."/>
            <person name="Adam P.S."/>
            <person name="McKay L.J."/>
            <person name="Chen L.X."/>
            <person name="Sierra-Garcia I.N."/>
            <person name="Sieber C.M."/>
            <person name="Letourneur Q."/>
            <person name="Ghozlane A."/>
            <person name="Andersen G.L."/>
            <person name="Li W.J."/>
            <person name="Hallam S.J."/>
            <person name="Muyzer G."/>
            <person name="de Oliveira V.M."/>
            <person name="Inskeep W.P."/>
            <person name="Banfield J.F."/>
            <person name="Gribaldo S."/>
        </authorList>
    </citation>
    <scope>NUCLEOTIDE SEQUENCE [LARGE SCALE GENOMIC DNA]</scope>
    <source>
        <strain evidence="9">NM4</strain>
    </source>
</reference>
<comment type="subunit">
    <text evidence="6">Has multiple subunits with at least A(3), B(3), C, D, E, F, H, I and proteolipid K(x).</text>
</comment>
<dbReference type="RefSeq" id="WP_125671788.1">
    <property type="nucleotide sequence ID" value="NZ_RCOS01000113.1"/>
</dbReference>
<accession>A0A429GIQ6</accession>
<evidence type="ECO:0000313" key="11">
    <source>
        <dbReference type="Proteomes" id="UP000316217"/>
    </source>
</evidence>
<name>A0A429GIQ6_9CREN</name>
<keyword evidence="4 6" id="KW-0406">Ion transport</keyword>
<dbReference type="Gene3D" id="3.30.2320.30">
    <property type="entry name" value="ATP synthase, E subunit, C-terminal"/>
    <property type="match status" value="1"/>
</dbReference>
<dbReference type="HAMAP" id="MF_00311">
    <property type="entry name" value="ATP_synth_E_arch"/>
    <property type="match status" value="1"/>
</dbReference>
<keyword evidence="2 6" id="KW-0813">Transport</keyword>
<evidence type="ECO:0000256" key="3">
    <source>
        <dbReference type="ARBA" id="ARBA00022781"/>
    </source>
</evidence>
<dbReference type="EMBL" id="RXII01000048">
    <property type="protein sequence ID" value="RZN62344.1"/>
    <property type="molecule type" value="Genomic_DNA"/>
</dbReference>
<dbReference type="GO" id="GO:0046933">
    <property type="term" value="F:proton-transporting ATP synthase activity, rotational mechanism"/>
    <property type="evidence" value="ECO:0007669"/>
    <property type="project" value="UniProtKB-UniRule"/>
</dbReference>
<proteinExistence type="inferred from homology"/>
<evidence type="ECO:0000256" key="7">
    <source>
        <dbReference type="SAM" id="Coils"/>
    </source>
</evidence>
<evidence type="ECO:0000256" key="6">
    <source>
        <dbReference type="HAMAP-Rule" id="MF_00311"/>
    </source>
</evidence>
<dbReference type="GO" id="GO:0046961">
    <property type="term" value="F:proton-transporting ATPase activity, rotational mechanism"/>
    <property type="evidence" value="ECO:0007669"/>
    <property type="project" value="InterPro"/>
</dbReference>
<gene>
    <name evidence="6" type="primary">atpE</name>
    <name evidence="8" type="ORF">D6D85_09705</name>
    <name evidence="9" type="ORF">EF810_02990</name>
</gene>
<sequence>MSEEGAEVIVNAILSMAKRRAEEIIEEAKKEAERIIEEARREAERIMMAKREKAEREAAEEAMRRKSVAEIEAKKILMEAKKSILREIEARIEEELAKISDGKGKINYEEVLERYIKEGINVLGSKVVYVASREKDKEMIKKISERISKEMNVEIRLDDRSIQSLGGVIMRNEDDSIRFYGTFEGRLRDYFDRNQRRILDMILGGS</sequence>
<organism evidence="8 10">
    <name type="scientific">Candidatus Methanodesulfokora washburnensis</name>
    <dbReference type="NCBI Taxonomy" id="2478471"/>
    <lineage>
        <taxon>Archaea</taxon>
        <taxon>Thermoproteota</taxon>
        <taxon>Candidatus Korarchaeia</taxon>
        <taxon>Candidatus Korarchaeia incertae sedis</taxon>
        <taxon>Candidatus Methanodesulfokora</taxon>
    </lineage>
</organism>
<dbReference type="Gene3D" id="1.20.5.620">
    <property type="entry name" value="F1F0 ATP synthase subunit B, membrane domain"/>
    <property type="match status" value="1"/>
</dbReference>
<keyword evidence="7" id="KW-0175">Coiled coil</keyword>
<dbReference type="AlphaFoldDB" id="A0A429GIQ6"/>
<evidence type="ECO:0000256" key="5">
    <source>
        <dbReference type="ARBA" id="ARBA00023310"/>
    </source>
</evidence>
<keyword evidence="6" id="KW-0472">Membrane</keyword>
<dbReference type="Proteomes" id="UP000277582">
    <property type="component" value="Unassembled WGS sequence"/>
</dbReference>
<keyword evidence="5 6" id="KW-0066">ATP synthesis</keyword>
<protein>
    <recommendedName>
        <fullName evidence="6">A-type ATP synthase subunit E</fullName>
    </recommendedName>
</protein>
<dbReference type="GO" id="GO:0005524">
    <property type="term" value="F:ATP binding"/>
    <property type="evidence" value="ECO:0007669"/>
    <property type="project" value="UniProtKB-UniRule"/>
</dbReference>
<evidence type="ECO:0000313" key="8">
    <source>
        <dbReference type="EMBL" id="RSN73549.1"/>
    </source>
</evidence>
<comment type="subcellular location">
    <subcellularLocation>
        <location evidence="6">Cell membrane</location>
        <topology evidence="6">Peripheral membrane protein</topology>
    </subcellularLocation>
</comment>
<dbReference type="GO" id="GO:0042777">
    <property type="term" value="P:proton motive force-driven plasma membrane ATP synthesis"/>
    <property type="evidence" value="ECO:0007669"/>
    <property type="project" value="UniProtKB-UniRule"/>
</dbReference>
<comment type="function">
    <text evidence="6">Component of the A-type ATP synthase that produces ATP from ADP in the presence of a proton gradient across the membrane.</text>
</comment>
<comment type="caution">
    <text evidence="8">The sequence shown here is derived from an EMBL/GenBank/DDBJ whole genome shotgun (WGS) entry which is preliminary data.</text>
</comment>
<dbReference type="InterPro" id="IPR038495">
    <property type="entry name" value="ATPase_E_C"/>
</dbReference>
<dbReference type="EMBL" id="RCOS01000113">
    <property type="protein sequence ID" value="RSN73549.1"/>
    <property type="molecule type" value="Genomic_DNA"/>
</dbReference>
<dbReference type="GO" id="GO:0005886">
    <property type="term" value="C:plasma membrane"/>
    <property type="evidence" value="ECO:0007669"/>
    <property type="project" value="UniProtKB-SubCell"/>
</dbReference>
<dbReference type="InterPro" id="IPR002842">
    <property type="entry name" value="ATPase_V1_Esu"/>
</dbReference>
<dbReference type="Proteomes" id="UP000316217">
    <property type="component" value="Unassembled WGS sequence"/>
</dbReference>
<comment type="similarity">
    <text evidence="1 6">Belongs to the V-ATPase E subunit family.</text>
</comment>
<evidence type="ECO:0000313" key="10">
    <source>
        <dbReference type="Proteomes" id="UP000277582"/>
    </source>
</evidence>
<dbReference type="OrthoDB" id="386500at2157"/>
<feature type="coiled-coil region" evidence="7">
    <location>
        <begin position="11"/>
        <end position="98"/>
    </location>
</feature>
<dbReference type="GO" id="GO:0033178">
    <property type="term" value="C:proton-transporting two-sector ATPase complex, catalytic domain"/>
    <property type="evidence" value="ECO:0007669"/>
    <property type="project" value="InterPro"/>
</dbReference>
<dbReference type="PANTHER" id="PTHR45715">
    <property type="entry name" value="ATPASE H+-TRANSPORTING V1 SUBUNIT E1A-RELATED"/>
    <property type="match status" value="1"/>
</dbReference>
<evidence type="ECO:0000256" key="4">
    <source>
        <dbReference type="ARBA" id="ARBA00023065"/>
    </source>
</evidence>
<evidence type="ECO:0000256" key="2">
    <source>
        <dbReference type="ARBA" id="ARBA00022448"/>
    </source>
</evidence>
<reference evidence="8 10" key="1">
    <citation type="submission" date="2018-10" db="EMBL/GenBank/DDBJ databases">
        <title>Co-occurring genomic capacity for anaerobic methane metabolism and dissimilatory sulfite reduction discovered in the Korarchaeota.</title>
        <authorList>
            <person name="Mckay L.J."/>
            <person name="Dlakic M."/>
            <person name="Fields M.W."/>
            <person name="Delmont T.O."/>
            <person name="Eren A.M."/>
            <person name="Jay Z.J."/>
            <person name="Klingelsmith K.B."/>
            <person name="Rusch D.B."/>
            <person name="Inskeep W.P."/>
        </authorList>
    </citation>
    <scope>NUCLEOTIDE SEQUENCE [LARGE SCALE GENOMIC DNA]</scope>
    <source>
        <strain evidence="8 10">MDKW</strain>
    </source>
</reference>
<dbReference type="Pfam" id="PF01991">
    <property type="entry name" value="vATP-synt_E"/>
    <property type="match status" value="1"/>
</dbReference>